<name>A0A177BZE6_9PLEO</name>
<feature type="compositionally biased region" description="Polar residues" evidence="1">
    <location>
        <begin position="971"/>
        <end position="983"/>
    </location>
</feature>
<evidence type="ECO:0000256" key="1">
    <source>
        <dbReference type="SAM" id="MobiDB-lite"/>
    </source>
</evidence>
<feature type="region of interest" description="Disordered" evidence="1">
    <location>
        <begin position="1087"/>
        <end position="1108"/>
    </location>
</feature>
<feature type="compositionally biased region" description="Low complexity" evidence="1">
    <location>
        <begin position="293"/>
        <end position="312"/>
    </location>
</feature>
<keyword evidence="3" id="KW-1185">Reference proteome</keyword>
<dbReference type="Proteomes" id="UP000077069">
    <property type="component" value="Unassembled WGS sequence"/>
</dbReference>
<feature type="region of interest" description="Disordered" evidence="1">
    <location>
        <begin position="521"/>
        <end position="727"/>
    </location>
</feature>
<dbReference type="RefSeq" id="XP_018030960.1">
    <property type="nucleotide sequence ID" value="XM_018176938.1"/>
</dbReference>
<feature type="compositionally biased region" description="Low complexity" evidence="1">
    <location>
        <begin position="476"/>
        <end position="488"/>
    </location>
</feature>
<feature type="compositionally biased region" description="Basic and acidic residues" evidence="1">
    <location>
        <begin position="797"/>
        <end position="820"/>
    </location>
</feature>
<dbReference type="EMBL" id="KV441559">
    <property type="protein sequence ID" value="OAG00595.1"/>
    <property type="molecule type" value="Genomic_DNA"/>
</dbReference>
<feature type="compositionally biased region" description="Pro residues" evidence="1">
    <location>
        <begin position="629"/>
        <end position="642"/>
    </location>
</feature>
<feature type="region of interest" description="Disordered" evidence="1">
    <location>
        <begin position="787"/>
        <end position="820"/>
    </location>
</feature>
<feature type="region of interest" description="Disordered" evidence="1">
    <location>
        <begin position="1217"/>
        <end position="1236"/>
    </location>
</feature>
<feature type="compositionally biased region" description="Low complexity" evidence="1">
    <location>
        <begin position="321"/>
        <end position="375"/>
    </location>
</feature>
<feature type="compositionally biased region" description="Polar residues" evidence="1">
    <location>
        <begin position="698"/>
        <end position="715"/>
    </location>
</feature>
<feature type="compositionally biased region" description="Low complexity" evidence="1">
    <location>
        <begin position="1026"/>
        <end position="1046"/>
    </location>
</feature>
<feature type="compositionally biased region" description="Low complexity" evidence="1">
    <location>
        <begin position="383"/>
        <end position="412"/>
    </location>
</feature>
<feature type="compositionally biased region" description="Pro residues" evidence="1">
    <location>
        <begin position="530"/>
        <end position="542"/>
    </location>
</feature>
<dbReference type="STRING" id="1460663.A0A177BZE6"/>
<feature type="compositionally biased region" description="Low complexity" evidence="1">
    <location>
        <begin position="959"/>
        <end position="970"/>
    </location>
</feature>
<feature type="compositionally biased region" description="Pro residues" evidence="1">
    <location>
        <begin position="602"/>
        <end position="615"/>
    </location>
</feature>
<feature type="compositionally biased region" description="Basic and acidic residues" evidence="1">
    <location>
        <begin position="1538"/>
        <end position="1565"/>
    </location>
</feature>
<proteinExistence type="predicted"/>
<sequence length="1565" mass="169928">MQNYGQHQAGYQRPGSTTGYPSAPAVPPPYGAPQGYQSAAPQAQSQWSAPTQNQTPVPQQWNQPQQQAGGYNPGVYGAMPGGYSQSQQNTTQAPTAYQSHQQDVPPPPPPKPAAFAAAAQQPITQNWGQPAGYGAQQNASYGTHVPQGDYTQTSGYQGQSTAQQAYTATAPPPPSQTPAGSYFPPSQTPQLGGRPGSIYGADQAGMYSTPSSAVAQHPPSSVLSPNEQHPAYIPPSLSGQGVQSYVPSNTNPVPGVYVPPPPDIPAWQQASHAPLQGGKKFKYTKPAPDPNLYAQGQQGVPPAQAQGQYGQQSVYPAQQFAQNQYQSGGQAQQPGPYGNPVQGPYAQGQQQQQQQQGQYSQNLSQYGQPAQATSQPAPPYQHPSQEQSVQPQAVQPQAYQQQEQNQWQSNPPADQGYAQQQTGIHTSYGTQQQTWQPGHQAQGSVAGQQYGQVANQGIEAPKPVSGHTGTAPPGFVSEPSPQSQPVSPIQTRIGTGFNSGHTAPGRTDSVSSIALGAIHAQRAGNRTASPKPPPPNLPTPPPPRDDVTKFSVLGTGGPSDWEHFGGGEEIDDEEIFGAKKDGRHGVPVQLDSAEVMSQQVSPPQPQGEWPTPPVQPVSAVTPERDQYQPTPPPNIQRPPSKPPLQGFIVGNAPPPASQSQQNFVVGDAVVAPLRVSQPSSQRNTPAQQQGQHQPPPATSTSFSIDDNGQSQQRSVNPEIEQANATYAAELRTKDEALERVRAEAQQKESSLQAEVEQLKVVIGTTKSHAEYERKILADQIESMKTAAEQAKTNADASTRDKDLTIERWKEDSEGKEDTIKEKDDEIVKLRDELRAKEETIAQGHVFVDEFKKQAELKDIEISNLKQQIENNQTAEGLANDLRQQLEAEKLKEPPKPTPASLIPDLDPWYAGSLERYIAMLRSEAQTPLVEDKIKVFIGFLKAESGARGLDYQNAPPSQPISQPQQESSQSTVASNQEPKTSPKLTKLNVHVPTAAPVEDDDIQYSPGGRPIVHHRPTLKSEASGHTQQSFSVSSQSTTVLTPTSSQDENASKTPTPVQSPPAEPQAQTQYKAYVPLPISQVDSIQSLHRQSVSSATTPAPNPTLLHGSKKDEVFFGASTGTSLPSIRPITGTNANPEVAVPAPLFTQHPLAVAAKATPKQNAVEKLTRLLPAKIRLPQPNPQLEAVRKRLASAPLDLPSFQELTDPWEKSASLVRKKNDEARRKRQESSEKETDQLFDNHEISYADIAILEDEFKEEERRLKADEDRAEYQSYVDTVFSNVYDGLQQQIKGLMDLYIEVESLLSTAVSGAKTFEGSDAAVVEECLKLLEELFEKIEKRHDKVVEAVAERDKRYKKTEIQPLYAAGNIVKMKQVEAHFANAEKDAVQRARAEKADRVTEFVRIVESTVVAAVGVEQQEIQEIIAAVRDLPSSPDNEKLYTRAKETVLALGDSSKSLLLLLNDIEIDVGGSVLEVELAEAKTAKQIDKVAQLEKQISDREKELKEEFQRKEAVLDQDREEIEKLIKGDGGNTAEGGVEPSEGKSEEELKKERLSKALEAAKRRNGDL</sequence>
<feature type="compositionally biased region" description="Low complexity" evidence="1">
    <location>
        <begin position="150"/>
        <end position="169"/>
    </location>
</feature>
<evidence type="ECO:0000313" key="3">
    <source>
        <dbReference type="Proteomes" id="UP000077069"/>
    </source>
</evidence>
<feature type="compositionally biased region" description="Polar residues" evidence="1">
    <location>
        <begin position="489"/>
        <end position="501"/>
    </location>
</feature>
<organism evidence="2 3">
    <name type="scientific">Paraphaeosphaeria sporulosa</name>
    <dbReference type="NCBI Taxonomy" id="1460663"/>
    <lineage>
        <taxon>Eukaryota</taxon>
        <taxon>Fungi</taxon>
        <taxon>Dikarya</taxon>
        <taxon>Ascomycota</taxon>
        <taxon>Pezizomycotina</taxon>
        <taxon>Dothideomycetes</taxon>
        <taxon>Pleosporomycetidae</taxon>
        <taxon>Pleosporales</taxon>
        <taxon>Massarineae</taxon>
        <taxon>Didymosphaeriaceae</taxon>
        <taxon>Paraphaeosphaeria</taxon>
    </lineage>
</organism>
<feature type="compositionally biased region" description="Low complexity" evidence="1">
    <location>
        <begin position="113"/>
        <end position="122"/>
    </location>
</feature>
<protein>
    <submittedName>
        <fullName evidence="2">Uncharacterized protein</fullName>
    </submittedName>
</protein>
<feature type="compositionally biased region" description="Basic and acidic residues" evidence="1">
    <location>
        <begin position="883"/>
        <end position="894"/>
    </location>
</feature>
<feature type="region of interest" description="Disordered" evidence="1">
    <location>
        <begin position="1522"/>
        <end position="1565"/>
    </location>
</feature>
<feature type="compositionally biased region" description="Polar residues" evidence="1">
    <location>
        <begin position="206"/>
        <end position="227"/>
    </location>
</feature>
<feature type="compositionally biased region" description="Polar residues" evidence="1">
    <location>
        <begin position="1047"/>
        <end position="1056"/>
    </location>
</feature>
<evidence type="ECO:0000313" key="2">
    <source>
        <dbReference type="EMBL" id="OAG00595.1"/>
    </source>
</evidence>
<reference evidence="2 3" key="1">
    <citation type="submission" date="2016-05" db="EMBL/GenBank/DDBJ databases">
        <title>Comparative analysis of secretome profiles of manganese(II)-oxidizing ascomycete fungi.</title>
        <authorList>
            <consortium name="DOE Joint Genome Institute"/>
            <person name="Zeiner C.A."/>
            <person name="Purvine S.O."/>
            <person name="Zink E.M."/>
            <person name="Wu S."/>
            <person name="Pasa-Tolic L."/>
            <person name="Chaput D.L."/>
            <person name="Haridas S."/>
            <person name="Grigoriev I.V."/>
            <person name="Santelli C.M."/>
            <person name="Hansel C.M."/>
        </authorList>
    </citation>
    <scope>NUCLEOTIDE SEQUENCE [LARGE SCALE GENOMIC DNA]</scope>
    <source>
        <strain evidence="2 3">AP3s5-JAC2a</strain>
    </source>
</reference>
<feature type="compositionally biased region" description="Polar residues" evidence="1">
    <location>
        <begin position="237"/>
        <end position="251"/>
    </location>
</feature>
<gene>
    <name evidence="2" type="ORF">CC84DRAFT_1155530</name>
</gene>
<accession>A0A177BZE6</accession>
<dbReference type="GeneID" id="28760424"/>
<feature type="region of interest" description="Disordered" evidence="1">
    <location>
        <begin position="948"/>
        <end position="1066"/>
    </location>
</feature>
<feature type="region of interest" description="Disordered" evidence="1">
    <location>
        <begin position="875"/>
        <end position="903"/>
    </location>
</feature>
<dbReference type="InParanoid" id="A0A177BZE6"/>
<dbReference type="OrthoDB" id="1883964at2759"/>
<feature type="region of interest" description="Disordered" evidence="1">
    <location>
        <begin position="459"/>
        <end position="508"/>
    </location>
</feature>
<feature type="region of interest" description="Disordered" evidence="1">
    <location>
        <begin position="1"/>
        <end position="419"/>
    </location>
</feature>
<feature type="compositionally biased region" description="Low complexity" evidence="1">
    <location>
        <begin position="32"/>
        <end position="67"/>
    </location>
</feature>
<feature type="compositionally biased region" description="Polar residues" evidence="1">
    <location>
        <begin position="83"/>
        <end position="102"/>
    </location>
</feature>
<feature type="compositionally biased region" description="Polar residues" evidence="1">
    <location>
        <begin position="1087"/>
        <end position="1098"/>
    </location>
</feature>